<dbReference type="Proteomes" id="UP000694925">
    <property type="component" value="Unplaced"/>
</dbReference>
<organism evidence="5 6">
    <name type="scientific">Ceratina calcarata</name>
    <dbReference type="NCBI Taxonomy" id="156304"/>
    <lineage>
        <taxon>Eukaryota</taxon>
        <taxon>Metazoa</taxon>
        <taxon>Ecdysozoa</taxon>
        <taxon>Arthropoda</taxon>
        <taxon>Hexapoda</taxon>
        <taxon>Insecta</taxon>
        <taxon>Pterygota</taxon>
        <taxon>Neoptera</taxon>
        <taxon>Endopterygota</taxon>
        <taxon>Hymenoptera</taxon>
        <taxon>Apocrita</taxon>
        <taxon>Aculeata</taxon>
        <taxon>Apoidea</taxon>
        <taxon>Anthophila</taxon>
        <taxon>Apidae</taxon>
        <taxon>Ceratina</taxon>
        <taxon>Zadontomerus</taxon>
    </lineage>
</organism>
<evidence type="ECO:0000313" key="6">
    <source>
        <dbReference type="RefSeq" id="XP_017884068.1"/>
    </source>
</evidence>
<dbReference type="PANTHER" id="PTHR33327:SF3">
    <property type="entry name" value="RNA-DIRECTED DNA POLYMERASE"/>
    <property type="match status" value="1"/>
</dbReference>
<dbReference type="AlphaFoldDB" id="A0AAJ7J3X3"/>
<dbReference type="PROSITE" id="PS50175">
    <property type="entry name" value="ASP_PROT_RETROV"/>
    <property type="match status" value="1"/>
</dbReference>
<dbReference type="RefSeq" id="XP_017884068.1">
    <property type="nucleotide sequence ID" value="XM_018028579.1"/>
</dbReference>
<dbReference type="PANTHER" id="PTHR33327">
    <property type="entry name" value="ENDONUCLEASE"/>
    <property type="match status" value="1"/>
</dbReference>
<accession>A0AAJ7J3X3</accession>
<dbReference type="FunFam" id="2.40.70.10:FF:000130">
    <property type="entry name" value="Retrovirus-related Pol polyprotein from transposon opus-like Protein"/>
    <property type="match status" value="1"/>
</dbReference>
<protein>
    <submittedName>
        <fullName evidence="6">Uncharacterized protein LOC108627369</fullName>
    </submittedName>
</protein>
<name>A0AAJ7J3X3_9HYME</name>
<dbReference type="KEGG" id="ccal:108627369"/>
<evidence type="ECO:0000256" key="2">
    <source>
        <dbReference type="SAM" id="Coils"/>
    </source>
</evidence>
<feature type="region of interest" description="Disordered" evidence="3">
    <location>
        <begin position="218"/>
        <end position="272"/>
    </location>
</feature>
<evidence type="ECO:0000256" key="3">
    <source>
        <dbReference type="SAM" id="MobiDB-lite"/>
    </source>
</evidence>
<proteinExistence type="predicted"/>
<reference evidence="6" key="1">
    <citation type="submission" date="2025-08" db="UniProtKB">
        <authorList>
            <consortium name="RefSeq"/>
        </authorList>
    </citation>
    <scope>IDENTIFICATION</scope>
    <source>
        <tissue evidence="6">Whole body</tissue>
    </source>
</reference>
<dbReference type="InterPro" id="IPR021109">
    <property type="entry name" value="Peptidase_aspartic_dom_sf"/>
</dbReference>
<feature type="coiled-coil region" evidence="2">
    <location>
        <begin position="191"/>
        <end position="218"/>
    </location>
</feature>
<dbReference type="GeneID" id="108627369"/>
<dbReference type="GO" id="GO:0006508">
    <property type="term" value="P:proteolysis"/>
    <property type="evidence" value="ECO:0007669"/>
    <property type="project" value="InterPro"/>
</dbReference>
<dbReference type="InterPro" id="IPR001995">
    <property type="entry name" value="Peptidase_A2_cat"/>
</dbReference>
<evidence type="ECO:0000259" key="4">
    <source>
        <dbReference type="PROSITE" id="PS50175"/>
    </source>
</evidence>
<dbReference type="Pfam" id="PF23055">
    <property type="entry name" value="DUF7041"/>
    <property type="match status" value="1"/>
</dbReference>
<keyword evidence="2" id="KW-0175">Coiled coil</keyword>
<keyword evidence="5" id="KW-1185">Reference proteome</keyword>
<dbReference type="GO" id="GO:0004190">
    <property type="term" value="F:aspartic-type endopeptidase activity"/>
    <property type="evidence" value="ECO:0007669"/>
    <property type="project" value="InterPro"/>
</dbReference>
<gene>
    <name evidence="6" type="primary">LOC108627369</name>
</gene>
<dbReference type="InterPro" id="IPR055469">
    <property type="entry name" value="DUF7041"/>
</dbReference>
<dbReference type="Gene3D" id="2.40.70.10">
    <property type="entry name" value="Acid Proteases"/>
    <property type="match status" value="1"/>
</dbReference>
<evidence type="ECO:0000313" key="5">
    <source>
        <dbReference type="Proteomes" id="UP000694925"/>
    </source>
</evidence>
<dbReference type="SUPFAM" id="SSF50630">
    <property type="entry name" value="Acid proteases"/>
    <property type="match status" value="1"/>
</dbReference>
<sequence length="432" mass="48989">MSDDGDQAKDETSVVTSGVSAATLRVPKFCRMRTRLWFNSLEAQFVLNKITRDETKFSYVIGQLDEKYMEEVEDIITDPPEQGKYEKLKTELIKRLSDADGTRVRKLIESEEIGDRTPSQFWRHLKNLSGNAVNNEFLMQMWKNRLLEKVQLVLASILNLEPTQLAEVADRAYDISFDRGSISAVTSKPSAEAVNEQIKQLERRMADMASDIRMLKKAMYNRGRSSSRGGSRSRSRGGTRSNGKSREQGDSNQQLEDGKRSGPSVNAASRDGPKAGRIFITDKRSKIVFLIDTGADLCVFPRSRVRGRIPKSRYELFAANGTRIATYGTEVMKLNLSLRREFPWRFVIADIDTPIIGMDFLAHYNLLVDPRNRKLIDANTKLGAFGRLAREDEKTDSVKTIAGDSVFHQLLAKYPDLTRPPVFKRETVKHRV</sequence>
<evidence type="ECO:0000256" key="1">
    <source>
        <dbReference type="ARBA" id="ARBA00022801"/>
    </source>
</evidence>
<feature type="domain" description="Peptidase A2" evidence="4">
    <location>
        <begin position="287"/>
        <end position="360"/>
    </location>
</feature>
<keyword evidence="1" id="KW-0378">Hydrolase</keyword>